<protein>
    <submittedName>
        <fullName evidence="1">Uncharacterized protein</fullName>
    </submittedName>
</protein>
<name>A0A2C9WP13_MANES</name>
<dbReference type="Proteomes" id="UP000091857">
    <property type="component" value="Chromosome 1"/>
</dbReference>
<reference evidence="2" key="1">
    <citation type="journal article" date="2016" name="Nat. Biotechnol.">
        <title>Sequencing wild and cultivated cassava and related species reveals extensive interspecific hybridization and genetic diversity.</title>
        <authorList>
            <person name="Bredeson J.V."/>
            <person name="Lyons J.B."/>
            <person name="Prochnik S.E."/>
            <person name="Wu G.A."/>
            <person name="Ha C.M."/>
            <person name="Edsinger-Gonzales E."/>
            <person name="Grimwood J."/>
            <person name="Schmutz J."/>
            <person name="Rabbi I.Y."/>
            <person name="Egesi C."/>
            <person name="Nauluvula P."/>
            <person name="Lebot V."/>
            <person name="Ndunguru J."/>
            <person name="Mkamilo G."/>
            <person name="Bart R.S."/>
            <person name="Setter T.L."/>
            <person name="Gleadow R.M."/>
            <person name="Kulakow P."/>
            <person name="Ferguson M.E."/>
            <person name="Rounsley S."/>
            <person name="Rokhsar D.S."/>
        </authorList>
    </citation>
    <scope>NUCLEOTIDE SEQUENCE [LARGE SCALE GENOMIC DNA]</scope>
    <source>
        <strain evidence="2">cv. AM560-2</strain>
    </source>
</reference>
<evidence type="ECO:0000313" key="2">
    <source>
        <dbReference type="Proteomes" id="UP000091857"/>
    </source>
</evidence>
<keyword evidence="2" id="KW-1185">Reference proteome</keyword>
<organism evidence="1 2">
    <name type="scientific">Manihot esculenta</name>
    <name type="common">Cassava</name>
    <name type="synonym">Jatropha manihot</name>
    <dbReference type="NCBI Taxonomy" id="3983"/>
    <lineage>
        <taxon>Eukaryota</taxon>
        <taxon>Viridiplantae</taxon>
        <taxon>Streptophyta</taxon>
        <taxon>Embryophyta</taxon>
        <taxon>Tracheophyta</taxon>
        <taxon>Spermatophyta</taxon>
        <taxon>Magnoliopsida</taxon>
        <taxon>eudicotyledons</taxon>
        <taxon>Gunneridae</taxon>
        <taxon>Pentapetalae</taxon>
        <taxon>rosids</taxon>
        <taxon>fabids</taxon>
        <taxon>Malpighiales</taxon>
        <taxon>Euphorbiaceae</taxon>
        <taxon>Crotonoideae</taxon>
        <taxon>Manihoteae</taxon>
        <taxon>Manihot</taxon>
    </lineage>
</organism>
<gene>
    <name evidence="1" type="ORF">MANES_01G206300v8</name>
</gene>
<dbReference type="EMBL" id="CM004387">
    <property type="protein sequence ID" value="OAY61657.1"/>
    <property type="molecule type" value="Genomic_DNA"/>
</dbReference>
<proteinExistence type="predicted"/>
<dbReference type="PANTHER" id="PTHR33879">
    <property type="entry name" value="17.6 KDA CLASS II HEAT SHOCK PROTEIN-RELATED"/>
    <property type="match status" value="1"/>
</dbReference>
<comment type="caution">
    <text evidence="1">The sequence shown here is derived from an EMBL/GenBank/DDBJ whole genome shotgun (WGS) entry which is preliminary data.</text>
</comment>
<dbReference type="Gramene" id="Manes.01G206300.1.v8.1">
    <property type="protein sequence ID" value="Manes.01G206300.1.v8.1.CDS.1"/>
    <property type="gene ID" value="Manes.01G206300.v8.1"/>
</dbReference>
<dbReference type="PANTHER" id="PTHR33879:SF18">
    <property type="entry name" value="SHSP DOMAIN-CONTAINING PROTEIN"/>
    <property type="match status" value="1"/>
</dbReference>
<dbReference type="STRING" id="3983.A0A2C9WP13"/>
<dbReference type="AlphaFoldDB" id="A0A2C9WP13"/>
<dbReference type="OrthoDB" id="1922291at2759"/>
<dbReference type="OMA" id="EMASTRC"/>
<evidence type="ECO:0000313" key="1">
    <source>
        <dbReference type="EMBL" id="OAY61657.1"/>
    </source>
</evidence>
<sequence length="164" mass="18465">MKVHPSPNKRDLTASQYDVSFSSTAANPMPDKKLKRLPHVFARVLELPFNSDADVFVLETQESFLFVANSEDITITNNFQAHVIKILPGVTKIEVRGDRSADRCSTEGLYTDTWRFRLPATTFPEMASTRCIVGQLVVTVPKTLNLEDVIEDDCNAEEMLFLVE</sequence>
<accession>A0A2C9WP13</accession>